<sequence length="491" mass="57050">MMEELFSWVLERKDYEKLQLNDYFYSRPEIIVPVKTIMKDLDWSRYRVLSTYELLSNDIKQLEPTAKHAFNYDDELKAVVVDHDVRLDRQMLQRRYLDASIVWQYLGEVVDESIASLEDFAQRHLTSIPVVRAAKQIVDEHLAQLNLRISKDNRVIGSETTIRSFYFGIVRSVKGLLMISATSDRFDQQVDQIFRKVTQKLSGRMRQTNILKLKLTISIWFLRIRKNNFATAEDVTYVFDDKNPIDEDDFHQAILDVVAELIENENMRKVEARFLTAAIYATGVVPGNHARVFDEETQQVLKGMNDSLKQSYQEFFKVALTTTQAGELDDMLFATHLSVLFFPYARFVARKNHQIKVDSLPVQSIFAEFAMQRIISDHGLPLKVAEAGLFNDYLVNFTYLIPTELLPVVNVVFDFADNHGMAKLLYQRIGNIQGVNINICDYLSDQTDIYVSDQILTWNQEVPAFLWNELPSDYAFSQFLKRVVEITRDQL</sequence>
<comment type="caution">
    <text evidence="2">The sequence shown here is derived from an EMBL/GenBank/DDBJ whole genome shotgun (WGS) entry which is preliminary data.</text>
</comment>
<keyword evidence="3" id="KW-1185">Reference proteome</keyword>
<evidence type="ECO:0000313" key="3">
    <source>
        <dbReference type="Proteomes" id="UP000371977"/>
    </source>
</evidence>
<dbReference type="EMBL" id="SDGZ01000010">
    <property type="protein sequence ID" value="TYC50051.1"/>
    <property type="molecule type" value="Genomic_DNA"/>
</dbReference>
<dbReference type="Pfam" id="PF05043">
    <property type="entry name" value="Mga"/>
    <property type="match status" value="1"/>
</dbReference>
<dbReference type="Proteomes" id="UP000371977">
    <property type="component" value="Unassembled WGS sequence"/>
</dbReference>
<evidence type="ECO:0000313" key="2">
    <source>
        <dbReference type="EMBL" id="TYC50051.1"/>
    </source>
</evidence>
<dbReference type="RefSeq" id="WP_148622131.1">
    <property type="nucleotide sequence ID" value="NZ_SDGZ01000010.1"/>
</dbReference>
<proteinExistence type="predicted"/>
<evidence type="ECO:0000259" key="1">
    <source>
        <dbReference type="Pfam" id="PF05043"/>
    </source>
</evidence>
<accession>A0A6C2C7S1</accession>
<protein>
    <recommendedName>
        <fullName evidence="1">Mga helix-turn-helix domain-containing protein</fullName>
    </recommendedName>
</protein>
<reference evidence="2 3" key="1">
    <citation type="submission" date="2019-01" db="EMBL/GenBank/DDBJ databases">
        <title>Weissella sp. nov., a novel lactic acid bacterium isolated from animal feces.</title>
        <authorList>
            <person name="Wang L.-T."/>
        </authorList>
    </citation>
    <scope>NUCLEOTIDE SEQUENCE [LARGE SCALE GENOMIC DNA]</scope>
    <source>
        <strain evidence="2 3">8H-2</strain>
    </source>
</reference>
<feature type="domain" description="Mga helix-turn-helix" evidence="1">
    <location>
        <begin position="88"/>
        <end position="167"/>
    </location>
</feature>
<organism evidence="2 3">
    <name type="scientific">Weissella muntiaci</name>
    <dbReference type="NCBI Taxonomy" id="2508881"/>
    <lineage>
        <taxon>Bacteria</taxon>
        <taxon>Bacillati</taxon>
        <taxon>Bacillota</taxon>
        <taxon>Bacilli</taxon>
        <taxon>Lactobacillales</taxon>
        <taxon>Lactobacillaceae</taxon>
        <taxon>Weissella</taxon>
    </lineage>
</organism>
<dbReference type="OrthoDB" id="2145100at2"/>
<name>A0A6C2C7S1_9LACO</name>
<dbReference type="AlphaFoldDB" id="A0A6C2C7S1"/>
<gene>
    <name evidence="2" type="ORF">ESZ50_03050</name>
</gene>
<dbReference type="InterPro" id="IPR007737">
    <property type="entry name" value="Mga_HTH"/>
</dbReference>